<keyword evidence="1" id="KW-0732">Signal</keyword>
<dbReference type="PANTHER" id="PTHR31649">
    <property type="entry name" value="AGAP009604-PA"/>
    <property type="match status" value="1"/>
</dbReference>
<comment type="caution">
    <text evidence="2">The sequence shown here is derived from an EMBL/GenBank/DDBJ whole genome shotgun (WGS) entry which is preliminary data.</text>
</comment>
<feature type="signal peptide" evidence="1">
    <location>
        <begin position="1"/>
        <end position="17"/>
    </location>
</feature>
<dbReference type="AlphaFoldDB" id="A0AAW1THZ8"/>
<accession>A0AAW1THZ8</accession>
<keyword evidence="3" id="KW-1185">Reference proteome</keyword>
<dbReference type="PANTHER" id="PTHR31649:SF10">
    <property type="entry name" value="IP19903P-RELATED"/>
    <property type="match status" value="1"/>
</dbReference>
<evidence type="ECO:0000313" key="3">
    <source>
        <dbReference type="Proteomes" id="UP001431783"/>
    </source>
</evidence>
<evidence type="ECO:0000256" key="1">
    <source>
        <dbReference type="SAM" id="SignalP"/>
    </source>
</evidence>
<gene>
    <name evidence="2" type="ORF">WA026_006182</name>
</gene>
<feature type="chain" id="PRO_5043979733" evidence="1">
    <location>
        <begin position="18"/>
        <end position="414"/>
    </location>
</feature>
<dbReference type="Proteomes" id="UP001431783">
    <property type="component" value="Unassembled WGS sequence"/>
</dbReference>
<dbReference type="EMBL" id="JARQZJ010000002">
    <property type="protein sequence ID" value="KAK9870087.1"/>
    <property type="molecule type" value="Genomic_DNA"/>
</dbReference>
<sequence>MLKNILALISILSLVEGDFDYKFKYCRLRCGCGNAEKEKSNEPSDYYWRDFYGTIPSDAFPVGDEKQYPQTYVGLVFDPENNGTYVTTIVDGLDYVYNAVKGKVFKRSQVIQILCTQEPERFAWTTLTPDNSSSVSDYLFVSGGVHQGTVRNQTKFRGFFVVKLSKCQVGYASGTASLIGELEFAAIDGSLQKSSDKMFLLYKKNKTESVEDKNKPFISHYYRYNIRGGSIIPSFYKQLNIGSCSLICTNEGMDKNKNKHADPMEYYWKPSNIFNQNEGVLVGYNTYNNKSQFIGQAYTTVLNWFDVGQSEGKSVTIGSGRAGIVEDLDVHILSSKHQKNFEWISTSTDKFPSLDKSRMIPGGKLNNDSLTFVGREVTPTPIGTSIRLLQSGAYSFSTFGAYNKFDVLMIKNDE</sequence>
<name>A0AAW1THZ8_9CUCU</name>
<proteinExistence type="predicted"/>
<organism evidence="2 3">
    <name type="scientific">Henosepilachna vigintioctopunctata</name>
    <dbReference type="NCBI Taxonomy" id="420089"/>
    <lineage>
        <taxon>Eukaryota</taxon>
        <taxon>Metazoa</taxon>
        <taxon>Ecdysozoa</taxon>
        <taxon>Arthropoda</taxon>
        <taxon>Hexapoda</taxon>
        <taxon>Insecta</taxon>
        <taxon>Pterygota</taxon>
        <taxon>Neoptera</taxon>
        <taxon>Endopterygota</taxon>
        <taxon>Coleoptera</taxon>
        <taxon>Polyphaga</taxon>
        <taxon>Cucujiformia</taxon>
        <taxon>Coccinelloidea</taxon>
        <taxon>Coccinellidae</taxon>
        <taxon>Epilachninae</taxon>
        <taxon>Epilachnini</taxon>
        <taxon>Henosepilachna</taxon>
    </lineage>
</organism>
<reference evidence="2 3" key="1">
    <citation type="submission" date="2023-03" db="EMBL/GenBank/DDBJ databases">
        <title>Genome insight into feeding habits of ladybird beetles.</title>
        <authorList>
            <person name="Li H.-S."/>
            <person name="Huang Y.-H."/>
            <person name="Pang H."/>
        </authorList>
    </citation>
    <scope>NUCLEOTIDE SEQUENCE [LARGE SCALE GENOMIC DNA]</scope>
    <source>
        <strain evidence="2">SYSU_2023b</strain>
        <tissue evidence="2">Whole body</tissue>
    </source>
</reference>
<evidence type="ECO:0000313" key="2">
    <source>
        <dbReference type="EMBL" id="KAK9870087.1"/>
    </source>
</evidence>
<protein>
    <submittedName>
        <fullName evidence="2">Uncharacterized protein</fullName>
    </submittedName>
</protein>